<organism evidence="2 3">
    <name type="scientific">Adineta ricciae</name>
    <name type="common">Rotifer</name>
    <dbReference type="NCBI Taxonomy" id="249248"/>
    <lineage>
        <taxon>Eukaryota</taxon>
        <taxon>Metazoa</taxon>
        <taxon>Spiralia</taxon>
        <taxon>Gnathifera</taxon>
        <taxon>Rotifera</taxon>
        <taxon>Eurotatoria</taxon>
        <taxon>Bdelloidea</taxon>
        <taxon>Adinetida</taxon>
        <taxon>Adinetidae</taxon>
        <taxon>Adineta</taxon>
    </lineage>
</organism>
<sequence>FYSISSNKTPLSSHPHPFVRLVDSAYDIQILMVNLRRLVSFDFIKEIIVCRTENEIIHRLHIILVVAILSMCYIFSTFTPRIITISTDKPSLKSYEDLSKQSYYTFECPCSHLYEYPGYYGTVCSSRLGPFSDHFLGAGFRPEVQTYVPVIY</sequence>
<feature type="non-terminal residue" evidence="2">
    <location>
        <position position="1"/>
    </location>
</feature>
<feature type="transmembrane region" description="Helical" evidence="1">
    <location>
        <begin position="60"/>
        <end position="78"/>
    </location>
</feature>
<evidence type="ECO:0000313" key="2">
    <source>
        <dbReference type="EMBL" id="CAF1566676.1"/>
    </source>
</evidence>
<keyword evidence="3" id="KW-1185">Reference proteome</keyword>
<proteinExistence type="predicted"/>
<comment type="caution">
    <text evidence="2">The sequence shown here is derived from an EMBL/GenBank/DDBJ whole genome shotgun (WGS) entry which is preliminary data.</text>
</comment>
<evidence type="ECO:0000256" key="1">
    <source>
        <dbReference type="SAM" id="Phobius"/>
    </source>
</evidence>
<gene>
    <name evidence="2" type="ORF">XAT740_LOCUS44089</name>
</gene>
<accession>A0A815Y8K6</accession>
<keyword evidence="1" id="KW-0812">Transmembrane</keyword>
<dbReference type="Proteomes" id="UP000663828">
    <property type="component" value="Unassembled WGS sequence"/>
</dbReference>
<keyword evidence="1" id="KW-0472">Membrane</keyword>
<reference evidence="2" key="1">
    <citation type="submission" date="2021-02" db="EMBL/GenBank/DDBJ databases">
        <authorList>
            <person name="Nowell W R."/>
        </authorList>
    </citation>
    <scope>NUCLEOTIDE SEQUENCE</scope>
</reference>
<name>A0A815Y8K6_ADIRI</name>
<keyword evidence="1" id="KW-1133">Transmembrane helix</keyword>
<evidence type="ECO:0000313" key="3">
    <source>
        <dbReference type="Proteomes" id="UP000663828"/>
    </source>
</evidence>
<protein>
    <submittedName>
        <fullName evidence="2">Uncharacterized protein</fullName>
    </submittedName>
</protein>
<dbReference type="AlphaFoldDB" id="A0A815Y8K6"/>
<dbReference type="EMBL" id="CAJNOR010005538">
    <property type="protein sequence ID" value="CAF1566676.1"/>
    <property type="molecule type" value="Genomic_DNA"/>
</dbReference>